<gene>
    <name evidence="1" type="ORF">F444_10160</name>
</gene>
<organism evidence="1 2">
    <name type="scientific">Phytophthora nicotianae P1976</name>
    <dbReference type="NCBI Taxonomy" id="1317066"/>
    <lineage>
        <taxon>Eukaryota</taxon>
        <taxon>Sar</taxon>
        <taxon>Stramenopiles</taxon>
        <taxon>Oomycota</taxon>
        <taxon>Peronosporomycetes</taxon>
        <taxon>Peronosporales</taxon>
        <taxon>Peronosporaceae</taxon>
        <taxon>Phytophthora</taxon>
    </lineage>
</organism>
<evidence type="ECO:0000313" key="2">
    <source>
        <dbReference type="Proteomes" id="UP000028582"/>
    </source>
</evidence>
<evidence type="ECO:0000313" key="1">
    <source>
        <dbReference type="EMBL" id="ETO73974.1"/>
    </source>
</evidence>
<comment type="caution">
    <text evidence="1">The sequence shown here is derived from an EMBL/GenBank/DDBJ whole genome shotgun (WGS) entry which is preliminary data.</text>
</comment>
<dbReference type="AlphaFoldDB" id="A0A081A513"/>
<name>A0A081A513_PHYNI</name>
<dbReference type="Proteomes" id="UP000028582">
    <property type="component" value="Unassembled WGS sequence"/>
</dbReference>
<accession>A0A081A513</accession>
<proteinExistence type="predicted"/>
<reference evidence="1 2" key="1">
    <citation type="submission" date="2013-11" db="EMBL/GenBank/DDBJ databases">
        <title>The Genome Sequence of Phytophthora parasitica P1976.</title>
        <authorList>
            <consortium name="The Broad Institute Genomics Platform"/>
            <person name="Russ C."/>
            <person name="Tyler B."/>
            <person name="Panabieres F."/>
            <person name="Shan W."/>
            <person name="Tripathy S."/>
            <person name="Grunwald N."/>
            <person name="Machado M."/>
            <person name="Johnson C.S."/>
            <person name="Walker B."/>
            <person name="Young S."/>
            <person name="Zeng Q."/>
            <person name="Gargeya S."/>
            <person name="Fitzgerald M."/>
            <person name="Haas B."/>
            <person name="Abouelleil A."/>
            <person name="Allen A.W."/>
            <person name="Alvarado L."/>
            <person name="Arachchi H.M."/>
            <person name="Berlin A.M."/>
            <person name="Chapman S.B."/>
            <person name="Gainer-Dewar J."/>
            <person name="Goldberg J."/>
            <person name="Griggs A."/>
            <person name="Gujja S."/>
            <person name="Hansen M."/>
            <person name="Howarth C."/>
            <person name="Imamovic A."/>
            <person name="Ireland A."/>
            <person name="Larimer J."/>
            <person name="McCowan C."/>
            <person name="Murphy C."/>
            <person name="Pearson M."/>
            <person name="Poon T.W."/>
            <person name="Priest M."/>
            <person name="Roberts A."/>
            <person name="Saif S."/>
            <person name="Shea T."/>
            <person name="Sisk P."/>
            <person name="Sykes S."/>
            <person name="Wortman J."/>
            <person name="Nusbaum C."/>
            <person name="Birren B."/>
        </authorList>
    </citation>
    <scope>NUCLEOTIDE SEQUENCE [LARGE SCALE GENOMIC DNA]</scope>
    <source>
        <strain evidence="1 2">P1976</strain>
    </source>
</reference>
<protein>
    <submittedName>
        <fullName evidence="1">Uncharacterized protein</fullName>
    </submittedName>
</protein>
<dbReference type="EMBL" id="ANJA01001835">
    <property type="protein sequence ID" value="ETO73974.1"/>
    <property type="molecule type" value="Genomic_DNA"/>
</dbReference>
<sequence>MLNDKLWCQLDTLRITVLCGATYFVDALKLEVSTTTNPPHSASQYPIFGGHCSDLLIARAIAVFEEALLTLEYK</sequence>